<evidence type="ECO:0000313" key="2">
    <source>
        <dbReference type="Proteomes" id="UP000255082"/>
    </source>
</evidence>
<evidence type="ECO:0008006" key="3">
    <source>
        <dbReference type="Google" id="ProtNLM"/>
    </source>
</evidence>
<evidence type="ECO:0000313" key="1">
    <source>
        <dbReference type="EMBL" id="SUA43611.1"/>
    </source>
</evidence>
<dbReference type="RefSeq" id="WP_062966659.1">
    <property type="nucleotide sequence ID" value="NZ_JAJFOE010000001.1"/>
</dbReference>
<gene>
    <name evidence="1" type="ORF">NCTC13184_02980</name>
</gene>
<dbReference type="AlphaFoldDB" id="A0A378WT20"/>
<organism evidence="1 2">
    <name type="scientific">Nocardia africana</name>
    <dbReference type="NCBI Taxonomy" id="134964"/>
    <lineage>
        <taxon>Bacteria</taxon>
        <taxon>Bacillati</taxon>
        <taxon>Actinomycetota</taxon>
        <taxon>Actinomycetes</taxon>
        <taxon>Mycobacteriales</taxon>
        <taxon>Nocardiaceae</taxon>
        <taxon>Nocardia</taxon>
    </lineage>
</organism>
<dbReference type="OrthoDB" id="4336049at2"/>
<accession>A0A378WT20</accession>
<protein>
    <recommendedName>
        <fullName evidence="3">V-type ATP synthase subunit E</fullName>
    </recommendedName>
</protein>
<name>A0A378WT20_9NOCA</name>
<sequence>MNTSAVTDALDALTPVRTDILRRANDDAAHTLREARAYADARKAAAAAECEAITVRAVETGRRRAAAELTARRNRTAERQRNLILAAQRNAYSRWRAAATTAVLAWREEPGYGRLEETLRTAARRSLGPDVGIEADPAGGIVARSRDRVLDLRLVTLAARAIEQVEPDIGGLWS</sequence>
<dbReference type="EMBL" id="UGRU01000001">
    <property type="protein sequence ID" value="SUA43611.1"/>
    <property type="molecule type" value="Genomic_DNA"/>
</dbReference>
<reference evidence="1 2" key="1">
    <citation type="submission" date="2018-06" db="EMBL/GenBank/DDBJ databases">
        <authorList>
            <consortium name="Pathogen Informatics"/>
            <person name="Doyle S."/>
        </authorList>
    </citation>
    <scope>NUCLEOTIDE SEQUENCE [LARGE SCALE GENOMIC DNA]</scope>
    <source>
        <strain evidence="1 2">NCTC13184</strain>
    </source>
</reference>
<dbReference type="Proteomes" id="UP000255082">
    <property type="component" value="Unassembled WGS sequence"/>
</dbReference>
<proteinExistence type="predicted"/>